<dbReference type="AlphaFoldDB" id="A0A098BNW3"/>
<accession>A0A098BNW3</accession>
<reference evidence="1 2" key="1">
    <citation type="journal article" date="2014" name="Genome Announc.">
        <title>Draft Genome Sequence of Propane- and Butane-Oxidizing Actinobacterium Rhodococcus ruber IEGM 231.</title>
        <authorList>
            <person name="Ivshina I.B."/>
            <person name="Kuyukina M.S."/>
            <person name="Krivoruchko A.V."/>
            <person name="Barbe V."/>
            <person name="Fischer C."/>
        </authorList>
    </citation>
    <scope>NUCLEOTIDE SEQUENCE [LARGE SCALE GENOMIC DNA]</scope>
</reference>
<evidence type="ECO:0000313" key="2">
    <source>
        <dbReference type="Proteomes" id="UP000042997"/>
    </source>
</evidence>
<name>A0A098BNW3_9NOCA</name>
<gene>
    <name evidence="1" type="ORF">RHRU231_590006</name>
</gene>
<sequence length="70" mass="7386">MLPSSIAPRILSLFLAVDRFNEVWHKAPTPTSAAGTSLHGMRSSISWKAGGSRGTGLSRPCALESSTALF</sequence>
<dbReference type="EMBL" id="CCSD01000071">
    <property type="protein sequence ID" value="CDZ89947.1"/>
    <property type="molecule type" value="Genomic_DNA"/>
</dbReference>
<protein>
    <submittedName>
        <fullName evidence="1">Uncharacterized protein</fullName>
    </submittedName>
</protein>
<organism evidence="1 2">
    <name type="scientific">Rhodococcus ruber</name>
    <dbReference type="NCBI Taxonomy" id="1830"/>
    <lineage>
        <taxon>Bacteria</taxon>
        <taxon>Bacillati</taxon>
        <taxon>Actinomycetota</taxon>
        <taxon>Actinomycetes</taxon>
        <taxon>Mycobacteriales</taxon>
        <taxon>Nocardiaceae</taxon>
        <taxon>Rhodococcus</taxon>
    </lineage>
</organism>
<proteinExistence type="predicted"/>
<dbReference type="Proteomes" id="UP000042997">
    <property type="component" value="Unassembled WGS sequence"/>
</dbReference>
<evidence type="ECO:0000313" key="1">
    <source>
        <dbReference type="EMBL" id="CDZ89947.1"/>
    </source>
</evidence>